<dbReference type="EMBL" id="MNCJ02000320">
    <property type="protein sequence ID" value="KAF5806560.1"/>
    <property type="molecule type" value="Genomic_DNA"/>
</dbReference>
<proteinExistence type="predicted"/>
<organism evidence="2 3">
    <name type="scientific">Helianthus annuus</name>
    <name type="common">Common sunflower</name>
    <dbReference type="NCBI Taxonomy" id="4232"/>
    <lineage>
        <taxon>Eukaryota</taxon>
        <taxon>Viridiplantae</taxon>
        <taxon>Streptophyta</taxon>
        <taxon>Embryophyta</taxon>
        <taxon>Tracheophyta</taxon>
        <taxon>Spermatophyta</taxon>
        <taxon>Magnoliopsida</taxon>
        <taxon>eudicotyledons</taxon>
        <taxon>Gunneridae</taxon>
        <taxon>Pentapetalae</taxon>
        <taxon>asterids</taxon>
        <taxon>campanulids</taxon>
        <taxon>Asterales</taxon>
        <taxon>Asteraceae</taxon>
        <taxon>Asteroideae</taxon>
        <taxon>Heliantheae alliance</taxon>
        <taxon>Heliantheae</taxon>
        <taxon>Helianthus</taxon>
    </lineage>
</organism>
<reference evidence="1" key="3">
    <citation type="submission" date="2020-06" db="EMBL/GenBank/DDBJ databases">
        <title>Helianthus annuus Genome sequencing and assembly Release 2.</title>
        <authorList>
            <person name="Gouzy J."/>
            <person name="Langlade N."/>
            <person name="Munos S."/>
        </authorList>
    </citation>
    <scope>NUCLEOTIDE SEQUENCE</scope>
    <source>
        <tissue evidence="1">Leaves</tissue>
    </source>
</reference>
<keyword evidence="3" id="KW-1185">Reference proteome</keyword>
<gene>
    <name evidence="2" type="ORF">HannXRQ_Chr05g0151581</name>
    <name evidence="1" type="ORF">HanXRQr2_Chr05g0222871</name>
</gene>
<dbReference type="InParanoid" id="A0A251USG3"/>
<reference evidence="1 3" key="1">
    <citation type="journal article" date="2017" name="Nature">
        <title>The sunflower genome provides insights into oil metabolism, flowering and Asterid evolution.</title>
        <authorList>
            <person name="Badouin H."/>
            <person name="Gouzy J."/>
            <person name="Grassa C.J."/>
            <person name="Murat F."/>
            <person name="Staton S.E."/>
            <person name="Cottret L."/>
            <person name="Lelandais-Briere C."/>
            <person name="Owens G.L."/>
            <person name="Carrere S."/>
            <person name="Mayjonade B."/>
            <person name="Legrand L."/>
            <person name="Gill N."/>
            <person name="Kane N.C."/>
            <person name="Bowers J.E."/>
            <person name="Hubner S."/>
            <person name="Bellec A."/>
            <person name="Berard A."/>
            <person name="Berges H."/>
            <person name="Blanchet N."/>
            <person name="Boniface M.C."/>
            <person name="Brunel D."/>
            <person name="Catrice O."/>
            <person name="Chaidir N."/>
            <person name="Claudel C."/>
            <person name="Donnadieu C."/>
            <person name="Faraut T."/>
            <person name="Fievet G."/>
            <person name="Helmstetter N."/>
            <person name="King M."/>
            <person name="Knapp S.J."/>
            <person name="Lai Z."/>
            <person name="Le Paslier M.C."/>
            <person name="Lippi Y."/>
            <person name="Lorenzon L."/>
            <person name="Mandel J.R."/>
            <person name="Marage G."/>
            <person name="Marchand G."/>
            <person name="Marquand E."/>
            <person name="Bret-Mestries E."/>
            <person name="Morien E."/>
            <person name="Nambeesan S."/>
            <person name="Nguyen T."/>
            <person name="Pegot-Espagnet P."/>
            <person name="Pouilly N."/>
            <person name="Raftis F."/>
            <person name="Sallet E."/>
            <person name="Schiex T."/>
            <person name="Thomas J."/>
            <person name="Vandecasteele C."/>
            <person name="Vares D."/>
            <person name="Vear F."/>
            <person name="Vautrin S."/>
            <person name="Crespi M."/>
            <person name="Mangin B."/>
            <person name="Burke J.M."/>
            <person name="Salse J."/>
            <person name="Munos S."/>
            <person name="Vincourt P."/>
            <person name="Rieseberg L.H."/>
            <person name="Langlade N.B."/>
        </authorList>
    </citation>
    <scope>NUCLEOTIDE SEQUENCE [LARGE SCALE GENOMIC DNA]</scope>
    <source>
        <strain evidence="3">cv. SF193</strain>
        <tissue evidence="1">Leaves</tissue>
    </source>
</reference>
<sequence length="125" mass="14283">MHGTDEVWYDDASQEAIENWPDRPSDPPRMLHLGAFGWVNTLHPSDDHNIYSLELRELLSWTYDMDNKAIGEIGSLVFIKQGAKVVGITVVGSSSGQLANHYRDGTRAHMKAFRSRLLAYYRKYK</sequence>
<evidence type="ECO:0000313" key="3">
    <source>
        <dbReference type="Proteomes" id="UP000215914"/>
    </source>
</evidence>
<evidence type="ECO:0000313" key="1">
    <source>
        <dbReference type="EMBL" id="KAF5806560.1"/>
    </source>
</evidence>
<dbReference type="AlphaFoldDB" id="A0A251USG3"/>
<reference evidence="2" key="2">
    <citation type="submission" date="2017-02" db="EMBL/GenBank/DDBJ databases">
        <title>Sunflower complete genome.</title>
        <authorList>
            <person name="Langlade N."/>
            <person name="Munos S."/>
        </authorList>
    </citation>
    <scope>NUCLEOTIDE SEQUENCE [LARGE SCALE GENOMIC DNA]</scope>
    <source>
        <tissue evidence="2">Leaves</tissue>
    </source>
</reference>
<dbReference type="EMBL" id="CM007894">
    <property type="protein sequence ID" value="OTG25806.1"/>
    <property type="molecule type" value="Genomic_DNA"/>
</dbReference>
<dbReference type="Gramene" id="mRNA:HanXRQr2_Chr05g0222871">
    <property type="protein sequence ID" value="mRNA:HanXRQr2_Chr05g0222871"/>
    <property type="gene ID" value="HanXRQr2_Chr05g0222871"/>
</dbReference>
<protein>
    <submittedName>
        <fullName evidence="2">Uncharacterized protein</fullName>
    </submittedName>
</protein>
<evidence type="ECO:0000313" key="2">
    <source>
        <dbReference type="EMBL" id="OTG25806.1"/>
    </source>
</evidence>
<name>A0A251USG3_HELAN</name>
<accession>A0A251USG3</accession>
<dbReference type="Proteomes" id="UP000215914">
    <property type="component" value="Chromosome 5"/>
</dbReference>